<sequence>MSAFSSHLRALRQDAGMTMERLAETSGVSARAISDMERGHSRAAQARTLAALADGLGLDPRQRDELVEIARQSRSRTGAGRPRLCELPRAVGDFVGRTAELEQAAALAGPRPPDVPAPVVVVHGQAGLGKTAFAVRLADEVAPEFPDGCFYLDLRGTDETPMPVGEALIRLLRAAEVSPRRIAETDEERSSQLRAVLRERRCLLVLDNAANEAQVRPLLPGDGPGLAVVTSRRLLGGLDDVLRIGLEPLAPAESARLLGGIAAQAVDPGAAGEVASVADFCGHLPLALRIAGTRLATRPAWTVAHLVSRLADADRRLAVLTTGDTGVATAFALSHAQLPEAAATLFRRLAHVPGVDFAAPIAAVLTGTSLPEAEDGLDLLVDLGLLQPDGADRYRFHDLIRLYAAERLRIEEPPGGRAATALRMREWLLETAIVAGRWFEPEYGCLPAGWTGLVPLATEEEADAWLQAESDNWLGALRAAAAAGDDRRVVDVAEAMHWFSDRMVFWAGWYEVYGFSRAAAARLPDRLQELTHLNYFAWAATHGARRPQEGAEIAMAAYELAVQIGDRRQQGWALQYAGTAWRFSRIDRDRALAAYRQALQLFDEIGDHDAYVQQFQGIGLLLMEQGRSDEAIEQFQTAIREVGARPVATAPARGALAGAHTFMAEALVRAGRWAAALETAQVALPLVRDYASTTMTGQVHLTLARARIGLGMPAEARDDLVLALRMLDDNLPEHLDLARAELAALDGSA</sequence>
<dbReference type="SMART" id="SM00530">
    <property type="entry name" value="HTH_XRE"/>
    <property type="match status" value="1"/>
</dbReference>
<dbReference type="PANTHER" id="PTHR47691">
    <property type="entry name" value="REGULATOR-RELATED"/>
    <property type="match status" value="1"/>
</dbReference>
<evidence type="ECO:0000259" key="1">
    <source>
        <dbReference type="PROSITE" id="PS50943"/>
    </source>
</evidence>
<dbReference type="EMBL" id="LT629758">
    <property type="protein sequence ID" value="SDT03791.1"/>
    <property type="molecule type" value="Genomic_DNA"/>
</dbReference>
<reference evidence="2 3" key="1">
    <citation type="submission" date="2016-10" db="EMBL/GenBank/DDBJ databases">
        <authorList>
            <person name="de Groot N.N."/>
        </authorList>
    </citation>
    <scope>NUCLEOTIDE SEQUENCE [LARGE SCALE GENOMIC DNA]</scope>
    <source>
        <strain evidence="2 3">DSM 43941</strain>
    </source>
</reference>
<dbReference type="InterPro" id="IPR027417">
    <property type="entry name" value="P-loop_NTPase"/>
</dbReference>
<dbReference type="Gene3D" id="1.10.260.40">
    <property type="entry name" value="lambda repressor-like DNA-binding domains"/>
    <property type="match status" value="1"/>
</dbReference>
<keyword evidence="3" id="KW-1185">Reference proteome</keyword>
<dbReference type="PRINTS" id="PR00364">
    <property type="entry name" value="DISEASERSIST"/>
</dbReference>
<dbReference type="SMART" id="SM00028">
    <property type="entry name" value="TPR"/>
    <property type="match status" value="3"/>
</dbReference>
<dbReference type="SUPFAM" id="SSF48452">
    <property type="entry name" value="TPR-like"/>
    <property type="match status" value="2"/>
</dbReference>
<evidence type="ECO:0000313" key="2">
    <source>
        <dbReference type="EMBL" id="SDT03791.1"/>
    </source>
</evidence>
<gene>
    <name evidence="2" type="ORF">SAMN04489716_2325</name>
</gene>
<feature type="domain" description="HTH cro/C1-type" evidence="1">
    <location>
        <begin position="8"/>
        <end position="63"/>
    </location>
</feature>
<protein>
    <submittedName>
        <fullName evidence="2">Tetratricopeptide repeat-containing protein</fullName>
    </submittedName>
</protein>
<dbReference type="STRING" id="113562.SAMN04489716_2325"/>
<dbReference type="Proteomes" id="UP000198688">
    <property type="component" value="Chromosome I"/>
</dbReference>
<dbReference type="InterPro" id="IPR010982">
    <property type="entry name" value="Lambda_DNA-bd_dom_sf"/>
</dbReference>
<organism evidence="2 3">
    <name type="scientific">Actinoplanes derwentensis</name>
    <dbReference type="NCBI Taxonomy" id="113562"/>
    <lineage>
        <taxon>Bacteria</taxon>
        <taxon>Bacillati</taxon>
        <taxon>Actinomycetota</taxon>
        <taxon>Actinomycetes</taxon>
        <taxon>Micromonosporales</taxon>
        <taxon>Micromonosporaceae</taxon>
        <taxon>Actinoplanes</taxon>
    </lineage>
</organism>
<dbReference type="CDD" id="cd00093">
    <property type="entry name" value="HTH_XRE"/>
    <property type="match status" value="1"/>
</dbReference>
<dbReference type="AlphaFoldDB" id="A0A1H1X415"/>
<dbReference type="RefSeq" id="WP_092544138.1">
    <property type="nucleotide sequence ID" value="NZ_BOMJ01000025.1"/>
</dbReference>
<dbReference type="InterPro" id="IPR019734">
    <property type="entry name" value="TPR_rpt"/>
</dbReference>
<dbReference type="OrthoDB" id="7628974at2"/>
<dbReference type="InterPro" id="IPR011990">
    <property type="entry name" value="TPR-like_helical_dom_sf"/>
</dbReference>
<dbReference type="GO" id="GO:0003677">
    <property type="term" value="F:DNA binding"/>
    <property type="evidence" value="ECO:0007669"/>
    <property type="project" value="InterPro"/>
</dbReference>
<dbReference type="PROSITE" id="PS50943">
    <property type="entry name" value="HTH_CROC1"/>
    <property type="match status" value="1"/>
</dbReference>
<dbReference type="PANTHER" id="PTHR47691:SF3">
    <property type="entry name" value="HTH-TYPE TRANSCRIPTIONAL REGULATOR RV0890C-RELATED"/>
    <property type="match status" value="1"/>
</dbReference>
<name>A0A1H1X415_9ACTN</name>
<dbReference type="SMART" id="SM00382">
    <property type="entry name" value="AAA"/>
    <property type="match status" value="1"/>
</dbReference>
<dbReference type="SUPFAM" id="SSF52540">
    <property type="entry name" value="P-loop containing nucleoside triphosphate hydrolases"/>
    <property type="match status" value="1"/>
</dbReference>
<evidence type="ECO:0000313" key="3">
    <source>
        <dbReference type="Proteomes" id="UP000198688"/>
    </source>
</evidence>
<dbReference type="Gene3D" id="3.40.50.300">
    <property type="entry name" value="P-loop containing nucleotide triphosphate hydrolases"/>
    <property type="match status" value="1"/>
</dbReference>
<dbReference type="Pfam" id="PF13560">
    <property type="entry name" value="HTH_31"/>
    <property type="match status" value="1"/>
</dbReference>
<dbReference type="InterPro" id="IPR003593">
    <property type="entry name" value="AAA+_ATPase"/>
</dbReference>
<dbReference type="InterPro" id="IPR001387">
    <property type="entry name" value="Cro/C1-type_HTH"/>
</dbReference>
<proteinExistence type="predicted"/>
<dbReference type="SUPFAM" id="SSF47413">
    <property type="entry name" value="lambda repressor-like DNA-binding domains"/>
    <property type="match status" value="1"/>
</dbReference>
<accession>A0A1H1X415</accession>
<dbReference type="Gene3D" id="1.25.40.10">
    <property type="entry name" value="Tetratricopeptide repeat domain"/>
    <property type="match status" value="1"/>
</dbReference>